<dbReference type="PANTHER" id="PTHR43798">
    <property type="entry name" value="MONOACYLGLYCEROL LIPASE"/>
    <property type="match status" value="1"/>
</dbReference>
<dbReference type="Proteomes" id="UP000563898">
    <property type="component" value="Unassembled WGS sequence"/>
</dbReference>
<evidence type="ECO:0000259" key="1">
    <source>
        <dbReference type="Pfam" id="PF12697"/>
    </source>
</evidence>
<dbReference type="InterPro" id="IPR000073">
    <property type="entry name" value="AB_hydrolase_1"/>
</dbReference>
<dbReference type="Gene3D" id="3.40.50.1820">
    <property type="entry name" value="alpha/beta hydrolase"/>
    <property type="match status" value="1"/>
</dbReference>
<proteinExistence type="predicted"/>
<evidence type="ECO:0000313" key="2">
    <source>
        <dbReference type="EMBL" id="NKY00855.1"/>
    </source>
</evidence>
<gene>
    <name evidence="2" type="ORF">HGA05_04645</name>
</gene>
<dbReference type="InterPro" id="IPR029058">
    <property type="entry name" value="AB_hydrolase_fold"/>
</dbReference>
<keyword evidence="2" id="KW-0378">Hydrolase</keyword>
<evidence type="ECO:0000313" key="3">
    <source>
        <dbReference type="Proteomes" id="UP000563898"/>
    </source>
</evidence>
<dbReference type="RefSeq" id="WP_006369276.1">
    <property type="nucleotide sequence ID" value="NZ_CP116236.1"/>
</dbReference>
<reference evidence="2 3" key="1">
    <citation type="submission" date="2020-04" db="EMBL/GenBank/DDBJ databases">
        <title>MicrobeNet Type strains.</title>
        <authorList>
            <person name="Nicholson A.C."/>
        </authorList>
    </citation>
    <scope>NUCLEOTIDE SEQUENCE [LARGE SCALE GENOMIC DNA]</scope>
    <source>
        <strain evidence="2 3">ATCC BAA-14</strain>
    </source>
</reference>
<protein>
    <submittedName>
        <fullName evidence="2">Alpha/beta hydrolase</fullName>
    </submittedName>
</protein>
<dbReference type="Pfam" id="PF12697">
    <property type="entry name" value="Abhydrolase_6"/>
    <property type="match status" value="1"/>
</dbReference>
<dbReference type="GO" id="GO:0016787">
    <property type="term" value="F:hydrolase activity"/>
    <property type="evidence" value="ECO:0007669"/>
    <property type="project" value="UniProtKB-KW"/>
</dbReference>
<dbReference type="InterPro" id="IPR050266">
    <property type="entry name" value="AB_hydrolase_sf"/>
</dbReference>
<feature type="domain" description="AB hydrolase-1" evidence="1">
    <location>
        <begin position="56"/>
        <end position="280"/>
    </location>
</feature>
<sequence>MADGHAFTSTPAGREFFGLYQALREHWPTDATDADLPSRFGTTHTTSWGRGSGTDLVLLPGAGATLTEWFTVAEPLGAHRRCHAVDFIGDPGLSVPGRDRIRSVDDVLEWLQTTLASLRADRPILVGHSYGAMVALAFALRHPEQVSGLVLLDPNSCFGPMRMQYLAHAVPILLRPSRSRQRTFLEWETGGAALDHQWLELSAIGAAHFPSTRPRVPRRPKTAALAELTVPVSVILAANSRVHDVGKIADSARNSLSHCQVDIIDGATHHSLPMLPRPAVTTVLTSACTQFAGGWRAERRTDATRMPTGHYHTPPT</sequence>
<accession>A0A846WGF8</accession>
<dbReference type="EMBL" id="JAAXPC010000002">
    <property type="protein sequence ID" value="NKY00855.1"/>
    <property type="molecule type" value="Genomic_DNA"/>
</dbReference>
<dbReference type="AlphaFoldDB" id="A0A846WGF8"/>
<comment type="caution">
    <text evidence="2">The sequence shown here is derived from an EMBL/GenBank/DDBJ whole genome shotgun (WGS) entry which is preliminary data.</text>
</comment>
<dbReference type="SUPFAM" id="SSF53474">
    <property type="entry name" value="alpha/beta-Hydrolases"/>
    <property type="match status" value="1"/>
</dbReference>
<organism evidence="2 3">
    <name type="scientific">Gordonia polyisoprenivorans</name>
    <dbReference type="NCBI Taxonomy" id="84595"/>
    <lineage>
        <taxon>Bacteria</taxon>
        <taxon>Bacillati</taxon>
        <taxon>Actinomycetota</taxon>
        <taxon>Actinomycetes</taxon>
        <taxon>Mycobacteriales</taxon>
        <taxon>Gordoniaceae</taxon>
        <taxon>Gordonia</taxon>
    </lineage>
</organism>
<dbReference type="PRINTS" id="PR00111">
    <property type="entry name" value="ABHYDROLASE"/>
</dbReference>
<name>A0A846WGF8_9ACTN</name>